<reference evidence="1" key="1">
    <citation type="submission" date="2020-11" db="EMBL/GenBank/DDBJ databases">
        <authorList>
            <consortium name="DOE Joint Genome Institute"/>
            <person name="Ahrendt S."/>
            <person name="Riley R."/>
            <person name="Andreopoulos W."/>
            <person name="Labutti K."/>
            <person name="Pangilinan J."/>
            <person name="Ruiz-Duenas F.J."/>
            <person name="Barrasa J.M."/>
            <person name="Sanchez-Garcia M."/>
            <person name="Camarero S."/>
            <person name="Miyauchi S."/>
            <person name="Serrano A."/>
            <person name="Linde D."/>
            <person name="Babiker R."/>
            <person name="Drula E."/>
            <person name="Ayuso-Fernandez I."/>
            <person name="Pacheco R."/>
            <person name="Padilla G."/>
            <person name="Ferreira P."/>
            <person name="Barriuso J."/>
            <person name="Kellner H."/>
            <person name="Castanera R."/>
            <person name="Alfaro M."/>
            <person name="Ramirez L."/>
            <person name="Pisabarro A.G."/>
            <person name="Kuo A."/>
            <person name="Tritt A."/>
            <person name="Lipzen A."/>
            <person name="He G."/>
            <person name="Yan M."/>
            <person name="Ng V."/>
            <person name="Cullen D."/>
            <person name="Martin F."/>
            <person name="Rosso M.-N."/>
            <person name="Henrissat B."/>
            <person name="Hibbett D."/>
            <person name="Martinez A.T."/>
            <person name="Grigoriev I.V."/>
        </authorList>
    </citation>
    <scope>NUCLEOTIDE SEQUENCE</scope>
    <source>
        <strain evidence="1">AH 40177</strain>
    </source>
</reference>
<sequence length="286" mass="32248">MTILTDLPEELLCLICEKTEPSTLPSLVTSCKLLNRIAGSQYLLFISRDPQDPFILVADQETSGYMSFETLRNIMSITGSASSVKHVWFRFSSSAAKTLQQLRLATLLLQKIHHPLYSLKFNFSKAENDITFSPLYNTFPSFNCAFGRLLWEAYRLRCRSLSLAGVIPFAQDCFRFRPIINTSVSYFTVDDAFLLSQAQRGWLIEFLNASKEISFLLAHGSEGWTHVLPKLRMPALAGIAFFGQLNLCRIDCGPYQFKTSLTSKLGCQYPLSQLQVLRASISQLLA</sequence>
<dbReference type="OrthoDB" id="3127741at2759"/>
<dbReference type="EMBL" id="JADNRY010000067">
    <property type="protein sequence ID" value="KAF9067840.1"/>
    <property type="molecule type" value="Genomic_DNA"/>
</dbReference>
<evidence type="ECO:0000313" key="1">
    <source>
        <dbReference type="EMBL" id="KAF9067840.1"/>
    </source>
</evidence>
<evidence type="ECO:0008006" key="3">
    <source>
        <dbReference type="Google" id="ProtNLM"/>
    </source>
</evidence>
<gene>
    <name evidence="1" type="ORF">BDP27DRAFT_861633</name>
</gene>
<evidence type="ECO:0000313" key="2">
    <source>
        <dbReference type="Proteomes" id="UP000772434"/>
    </source>
</evidence>
<keyword evidence="2" id="KW-1185">Reference proteome</keyword>
<dbReference type="AlphaFoldDB" id="A0A9P5PTJ3"/>
<proteinExistence type="predicted"/>
<dbReference type="Proteomes" id="UP000772434">
    <property type="component" value="Unassembled WGS sequence"/>
</dbReference>
<accession>A0A9P5PTJ3</accession>
<name>A0A9P5PTJ3_9AGAR</name>
<organism evidence="1 2">
    <name type="scientific">Rhodocollybia butyracea</name>
    <dbReference type="NCBI Taxonomy" id="206335"/>
    <lineage>
        <taxon>Eukaryota</taxon>
        <taxon>Fungi</taxon>
        <taxon>Dikarya</taxon>
        <taxon>Basidiomycota</taxon>
        <taxon>Agaricomycotina</taxon>
        <taxon>Agaricomycetes</taxon>
        <taxon>Agaricomycetidae</taxon>
        <taxon>Agaricales</taxon>
        <taxon>Marasmiineae</taxon>
        <taxon>Omphalotaceae</taxon>
        <taxon>Rhodocollybia</taxon>
    </lineage>
</organism>
<protein>
    <recommendedName>
        <fullName evidence="3">F-box domain-containing protein</fullName>
    </recommendedName>
</protein>
<comment type="caution">
    <text evidence="1">The sequence shown here is derived from an EMBL/GenBank/DDBJ whole genome shotgun (WGS) entry which is preliminary data.</text>
</comment>